<organism evidence="1 2">
    <name type="scientific">Brassica cretica</name>
    <name type="common">Mustard</name>
    <dbReference type="NCBI Taxonomy" id="69181"/>
    <lineage>
        <taxon>Eukaryota</taxon>
        <taxon>Viridiplantae</taxon>
        <taxon>Streptophyta</taxon>
        <taxon>Embryophyta</taxon>
        <taxon>Tracheophyta</taxon>
        <taxon>Spermatophyta</taxon>
        <taxon>Magnoliopsida</taxon>
        <taxon>eudicotyledons</taxon>
        <taxon>Gunneridae</taxon>
        <taxon>Pentapetalae</taxon>
        <taxon>rosids</taxon>
        <taxon>malvids</taxon>
        <taxon>Brassicales</taxon>
        <taxon>Brassicaceae</taxon>
        <taxon>Brassiceae</taxon>
        <taxon>Brassica</taxon>
    </lineage>
</organism>
<reference evidence="1 2" key="1">
    <citation type="journal article" date="2020" name="BMC Genomics">
        <title>Intraspecific diversification of the crop wild relative Brassica cretica Lam. using demographic model selection.</title>
        <authorList>
            <person name="Kioukis A."/>
            <person name="Michalopoulou V.A."/>
            <person name="Briers L."/>
            <person name="Pirintsos S."/>
            <person name="Studholme D.J."/>
            <person name="Pavlidis P."/>
            <person name="Sarris P.F."/>
        </authorList>
    </citation>
    <scope>NUCLEOTIDE SEQUENCE [LARGE SCALE GENOMIC DNA]</scope>
    <source>
        <strain evidence="2">cv. PFS-1207/04</strain>
    </source>
</reference>
<dbReference type="Proteomes" id="UP000266723">
    <property type="component" value="Unassembled WGS sequence"/>
</dbReference>
<accession>A0ABQ7B5M2</accession>
<gene>
    <name evidence="1" type="ORF">DY000_02036329</name>
</gene>
<evidence type="ECO:0000313" key="1">
    <source>
        <dbReference type="EMBL" id="KAF3527534.1"/>
    </source>
</evidence>
<dbReference type="EMBL" id="QGKV02001507">
    <property type="protein sequence ID" value="KAF3527534.1"/>
    <property type="molecule type" value="Genomic_DNA"/>
</dbReference>
<protein>
    <submittedName>
        <fullName evidence="1">Uncharacterized protein</fullName>
    </submittedName>
</protein>
<proteinExistence type="predicted"/>
<sequence>MQSFLLFSGSEDLFLFSTALGLLRNGCSVELLSLHCGCSDFPVNRISIGSPAKILCRR</sequence>
<comment type="caution">
    <text evidence="1">The sequence shown here is derived from an EMBL/GenBank/DDBJ whole genome shotgun (WGS) entry which is preliminary data.</text>
</comment>
<name>A0ABQ7B5M2_BRACR</name>
<keyword evidence="2" id="KW-1185">Reference proteome</keyword>
<evidence type="ECO:0000313" key="2">
    <source>
        <dbReference type="Proteomes" id="UP000266723"/>
    </source>
</evidence>